<evidence type="ECO:0000256" key="9">
    <source>
        <dbReference type="SAM" id="Phobius"/>
    </source>
</evidence>
<evidence type="ECO:0000256" key="7">
    <source>
        <dbReference type="ARBA" id="ARBA00023170"/>
    </source>
</evidence>
<evidence type="ECO:0000256" key="5">
    <source>
        <dbReference type="ARBA" id="ARBA00022989"/>
    </source>
</evidence>
<dbReference type="EMBL" id="CAJVCH010470907">
    <property type="protein sequence ID" value="CAG7820149.1"/>
    <property type="molecule type" value="Genomic_DNA"/>
</dbReference>
<evidence type="ECO:0000313" key="13">
    <source>
        <dbReference type="Proteomes" id="UP000708208"/>
    </source>
</evidence>
<comment type="subcellular location">
    <subcellularLocation>
        <location evidence="1">Cell membrane</location>
        <topology evidence="1">Multi-pass membrane protein</topology>
    </subcellularLocation>
</comment>
<evidence type="ECO:0000256" key="3">
    <source>
        <dbReference type="ARBA" id="ARBA00022475"/>
    </source>
</evidence>
<keyword evidence="5 9" id="KW-1133">Transmembrane helix</keyword>
<organism evidence="12 13">
    <name type="scientific">Allacma fusca</name>
    <dbReference type="NCBI Taxonomy" id="39272"/>
    <lineage>
        <taxon>Eukaryota</taxon>
        <taxon>Metazoa</taxon>
        <taxon>Ecdysozoa</taxon>
        <taxon>Arthropoda</taxon>
        <taxon>Hexapoda</taxon>
        <taxon>Collembola</taxon>
        <taxon>Symphypleona</taxon>
        <taxon>Sminthuridae</taxon>
        <taxon>Allacma</taxon>
    </lineage>
</organism>
<dbReference type="GO" id="GO:0015276">
    <property type="term" value="F:ligand-gated monoatomic ion channel activity"/>
    <property type="evidence" value="ECO:0007669"/>
    <property type="project" value="InterPro"/>
</dbReference>
<comment type="similarity">
    <text evidence="2">Belongs to the glutamate-gated ion channel (TC 1.A.10.1) family.</text>
</comment>
<gene>
    <name evidence="12" type="ORF">AFUS01_LOCUS30555</name>
</gene>
<feature type="transmembrane region" description="Helical" evidence="9">
    <location>
        <begin position="630"/>
        <end position="647"/>
    </location>
</feature>
<evidence type="ECO:0000256" key="2">
    <source>
        <dbReference type="ARBA" id="ARBA00008685"/>
    </source>
</evidence>
<keyword evidence="7" id="KW-0675">Receptor</keyword>
<keyword evidence="8" id="KW-0325">Glycoprotein</keyword>
<dbReference type="Pfam" id="PF00060">
    <property type="entry name" value="Lig_chan"/>
    <property type="match status" value="1"/>
</dbReference>
<evidence type="ECO:0000313" key="12">
    <source>
        <dbReference type="EMBL" id="CAG7820149.1"/>
    </source>
</evidence>
<evidence type="ECO:0000256" key="4">
    <source>
        <dbReference type="ARBA" id="ARBA00022692"/>
    </source>
</evidence>
<feature type="signal peptide" evidence="10">
    <location>
        <begin position="1"/>
        <end position="20"/>
    </location>
</feature>
<sequence>MNPTFLNVVTIILFVNTAKTSINALDSAQYVIRILKHLSSQQKHCFVNIRSSSILTAFSIKEFHSEWDFPIILTHAFFMIPSVLIERGVFYEQHRDRRVSTQTQFIRHYIQCEAVVIFQEEVPENFAEFLSFGDVDNKHPFFFIGLDYRSLEEFMRSKTLFKLKWKMGIALNTDNVITNGYTDSNTKLVTVHKDDVAPNFGLDSKLEGSHFDNVAISIEEYVAWFKQKKPLGGIFYNLMQVACAYYNFTYDIELNKGGIIPLKNGSWGTGAIAAVMNDKDMIVGMALTGERMHVMDYTSLFGIVSVTFFSSFPKNEVPIEAVIYPFQPSVWISLLIGIILFIPGFYIGLNFYSLRVVSVEIIYESLLIPYGAMLEQGCHLPRNHRVKFLYTLALFYSIVLGTGYKSNLVSHLTFPEPEEVAKSFDELVMEKNKDYTIYYMSFNDAGIHYFRTSKSKTFVAVGERMIVTQDRFNCLKEALLHRRTVCIGWSGTVWTVVKRNLTLNRLVPLARVSQQPVFRTPVCLSFGKGYKFYDEFNAIVYRLRDTGHYPKWFEDLHDYEITLGIRWLNRNRNTDLYKRLEEASKIEEPVKPFKLNNVVVTFYIMLCGIMVSACAFTAEVCTNLNCLKSVWNRIKAIGVILISIYLTRMGRKPLTLNSNGINLHVIKVSS</sequence>
<evidence type="ECO:0000259" key="11">
    <source>
        <dbReference type="Pfam" id="PF00060"/>
    </source>
</evidence>
<proteinExistence type="inferred from homology"/>
<keyword evidence="4 9" id="KW-0812">Transmembrane</keyword>
<protein>
    <recommendedName>
        <fullName evidence="11">Ionotropic glutamate receptor C-terminal domain-containing protein</fullName>
    </recommendedName>
</protein>
<reference evidence="12" key="1">
    <citation type="submission" date="2021-06" db="EMBL/GenBank/DDBJ databases">
        <authorList>
            <person name="Hodson N. C."/>
            <person name="Mongue J. A."/>
            <person name="Jaron S. K."/>
        </authorList>
    </citation>
    <scope>NUCLEOTIDE SEQUENCE</scope>
</reference>
<dbReference type="GO" id="GO:0050906">
    <property type="term" value="P:detection of stimulus involved in sensory perception"/>
    <property type="evidence" value="ECO:0007669"/>
    <property type="project" value="UniProtKB-ARBA"/>
</dbReference>
<evidence type="ECO:0000256" key="10">
    <source>
        <dbReference type="SAM" id="SignalP"/>
    </source>
</evidence>
<comment type="caution">
    <text evidence="12">The sequence shown here is derived from an EMBL/GenBank/DDBJ whole genome shotgun (WGS) entry which is preliminary data.</text>
</comment>
<accession>A0A8J2KVW9</accession>
<feature type="chain" id="PRO_5035265368" description="Ionotropic glutamate receptor C-terminal domain-containing protein" evidence="10">
    <location>
        <begin position="21"/>
        <end position="670"/>
    </location>
</feature>
<dbReference type="AlphaFoldDB" id="A0A8J2KVW9"/>
<keyword evidence="10" id="KW-0732">Signal</keyword>
<evidence type="ECO:0000256" key="8">
    <source>
        <dbReference type="ARBA" id="ARBA00023180"/>
    </source>
</evidence>
<dbReference type="GO" id="GO:0005886">
    <property type="term" value="C:plasma membrane"/>
    <property type="evidence" value="ECO:0007669"/>
    <property type="project" value="UniProtKB-SubCell"/>
</dbReference>
<dbReference type="InterPro" id="IPR052192">
    <property type="entry name" value="Insect_Ionotropic_Sensory_Rcpt"/>
</dbReference>
<name>A0A8J2KVW9_9HEXA</name>
<evidence type="ECO:0000256" key="1">
    <source>
        <dbReference type="ARBA" id="ARBA00004651"/>
    </source>
</evidence>
<keyword evidence="3" id="KW-1003">Cell membrane</keyword>
<feature type="domain" description="Ionotropic glutamate receptor C-terminal" evidence="11">
    <location>
        <begin position="335"/>
        <end position="609"/>
    </location>
</feature>
<dbReference type="InterPro" id="IPR001320">
    <property type="entry name" value="Iontro_rcpt_C"/>
</dbReference>
<feature type="transmembrane region" description="Helical" evidence="9">
    <location>
        <begin position="332"/>
        <end position="352"/>
    </location>
</feature>
<evidence type="ECO:0000256" key="6">
    <source>
        <dbReference type="ARBA" id="ARBA00023136"/>
    </source>
</evidence>
<feature type="transmembrane region" description="Helical" evidence="9">
    <location>
        <begin position="595"/>
        <end position="618"/>
    </location>
</feature>
<dbReference type="PANTHER" id="PTHR42643:SF30">
    <property type="entry name" value="IONOTROPIC RECEPTOR 40A-RELATED"/>
    <property type="match status" value="1"/>
</dbReference>
<dbReference type="Proteomes" id="UP000708208">
    <property type="component" value="Unassembled WGS sequence"/>
</dbReference>
<keyword evidence="13" id="KW-1185">Reference proteome</keyword>
<dbReference type="PANTHER" id="PTHR42643">
    <property type="entry name" value="IONOTROPIC RECEPTOR 20A-RELATED"/>
    <property type="match status" value="1"/>
</dbReference>
<keyword evidence="6 9" id="KW-0472">Membrane</keyword>
<dbReference type="OrthoDB" id="6373124at2759"/>